<proteinExistence type="inferred from homology"/>
<dbReference type="GO" id="GO:0016125">
    <property type="term" value="P:sterol metabolic process"/>
    <property type="evidence" value="ECO:0007669"/>
    <property type="project" value="TreeGrafter"/>
</dbReference>
<evidence type="ECO:0000256" key="1">
    <source>
        <dbReference type="ARBA" id="ARBA00004167"/>
    </source>
</evidence>
<dbReference type="CDD" id="cd11043">
    <property type="entry name" value="CYP90-like"/>
    <property type="match status" value="1"/>
</dbReference>
<dbReference type="GO" id="GO:0004497">
    <property type="term" value="F:monooxygenase activity"/>
    <property type="evidence" value="ECO:0007669"/>
    <property type="project" value="UniProtKB-KW"/>
</dbReference>
<keyword evidence="11" id="KW-1185">Reference proteome</keyword>
<comment type="similarity">
    <text evidence="2 9">Belongs to the cytochrome P450 family.</text>
</comment>
<sequence length="463" mass="53215">MLCHWIYQWKNPKCSGKLPPGTMGFPIIGETFKFMKPHDAFQLPEFVKKKILRYGPLFRTSLFGAKVIISTDIGLNMEVAKTNHVPGMPKSLARLFGENNLFVRKESHKHVRSLTTQFLGSQGLKLRMMQDLDLLARGHIDLGASNGSLDVKETASKILTESLAKKIMGEMEPEAAKELALCWRDFPKGWFRFSWNIPGTGVYRMMKARKRMMNILKETVLKKKASGEELGEFFKMLFGEMEGKAETMNIEDEIEYIFIFFLIANEATPSVLAATVKLISDNPKVMQELTREHKRIVRDRNDKDKEASLTWEDYKSMTFTQMVINESLRITSTVPTVFRIIDHEFKFGDYTIPAGWIFMGYPNVHFNPEKYDDPLAFNPWRWKEKDLTAILSKTFIPFGAGSRLCLGADFAKLLMATFIHHLCRYRWSMKTETTVLRRFILMFPGGSDIQISKDTEVDDSAGY</sequence>
<evidence type="ECO:0000256" key="9">
    <source>
        <dbReference type="RuleBase" id="RU000461"/>
    </source>
</evidence>
<keyword evidence="7 8" id="KW-0408">Iron</keyword>
<dbReference type="InterPro" id="IPR002403">
    <property type="entry name" value="Cyt_P450_E_grp-IV"/>
</dbReference>
<evidence type="ECO:0000256" key="2">
    <source>
        <dbReference type="ARBA" id="ARBA00010617"/>
    </source>
</evidence>
<keyword evidence="9" id="KW-0560">Oxidoreductase</keyword>
<evidence type="ECO:0000256" key="6">
    <source>
        <dbReference type="ARBA" id="ARBA00022989"/>
    </source>
</evidence>
<dbReference type="GO" id="GO:0005506">
    <property type="term" value="F:iron ion binding"/>
    <property type="evidence" value="ECO:0007669"/>
    <property type="project" value="InterPro"/>
</dbReference>
<keyword evidence="6" id="KW-0472">Membrane</keyword>
<dbReference type="PROSITE" id="PS00086">
    <property type="entry name" value="CYTOCHROME_P450"/>
    <property type="match status" value="1"/>
</dbReference>
<dbReference type="eggNOG" id="KOG0157">
    <property type="taxonomic scope" value="Eukaryota"/>
</dbReference>
<protein>
    <recommendedName>
        <fullName evidence="12">Cytochrome P450</fullName>
    </recommendedName>
</protein>
<keyword evidence="6" id="KW-1133">Transmembrane helix</keyword>
<evidence type="ECO:0008006" key="12">
    <source>
        <dbReference type="Google" id="ProtNLM"/>
    </source>
</evidence>
<evidence type="ECO:0000256" key="5">
    <source>
        <dbReference type="ARBA" id="ARBA00022723"/>
    </source>
</evidence>
<comment type="subcellular location">
    <subcellularLocation>
        <location evidence="1">Membrane</location>
        <topology evidence="1">Single-pass membrane protein</topology>
    </subcellularLocation>
</comment>
<dbReference type="AlphaFoldDB" id="V4MHE0"/>
<keyword evidence="5 8" id="KW-0479">Metal-binding</keyword>
<dbReference type="PANTHER" id="PTHR24286">
    <property type="entry name" value="CYTOCHROME P450 26"/>
    <property type="match status" value="1"/>
</dbReference>
<reference evidence="10 11" key="1">
    <citation type="journal article" date="2013" name="Front. Plant Sci.">
        <title>The Reference Genome of the Halophytic Plant Eutrema salsugineum.</title>
        <authorList>
            <person name="Yang R."/>
            <person name="Jarvis D.E."/>
            <person name="Chen H."/>
            <person name="Beilstein M.A."/>
            <person name="Grimwood J."/>
            <person name="Jenkins J."/>
            <person name="Shu S."/>
            <person name="Prochnik S."/>
            <person name="Xin M."/>
            <person name="Ma C."/>
            <person name="Schmutz J."/>
            <person name="Wing R.A."/>
            <person name="Mitchell-Olds T."/>
            <person name="Schumaker K.S."/>
            <person name="Wang X."/>
        </authorList>
    </citation>
    <scope>NUCLEOTIDE SEQUENCE [LARGE SCALE GENOMIC DNA]</scope>
</reference>
<evidence type="ECO:0000256" key="4">
    <source>
        <dbReference type="ARBA" id="ARBA00022692"/>
    </source>
</evidence>
<comment type="cofactor">
    <cofactor evidence="8">
        <name>heme</name>
        <dbReference type="ChEBI" id="CHEBI:30413"/>
    </cofactor>
</comment>
<dbReference type="InterPro" id="IPR001128">
    <property type="entry name" value="Cyt_P450"/>
</dbReference>
<keyword evidence="4" id="KW-0812">Transmembrane</keyword>
<dbReference type="OrthoDB" id="2789670at2759"/>
<dbReference type="GO" id="GO:0016020">
    <property type="term" value="C:membrane"/>
    <property type="evidence" value="ECO:0007669"/>
    <property type="project" value="UniProtKB-SubCell"/>
</dbReference>
<evidence type="ECO:0000313" key="10">
    <source>
        <dbReference type="EMBL" id="ESQ55974.1"/>
    </source>
</evidence>
<gene>
    <name evidence="10" type="ORF">EUTSA_v10025137mg</name>
</gene>
<dbReference type="Pfam" id="PF00067">
    <property type="entry name" value="p450"/>
    <property type="match status" value="1"/>
</dbReference>
<dbReference type="OMA" id="HMEVGAR"/>
<dbReference type="SUPFAM" id="SSF48264">
    <property type="entry name" value="Cytochrome P450"/>
    <property type="match status" value="1"/>
</dbReference>
<evidence type="ECO:0000256" key="3">
    <source>
        <dbReference type="ARBA" id="ARBA00022617"/>
    </source>
</evidence>
<dbReference type="Gene3D" id="1.10.630.10">
    <property type="entry name" value="Cytochrome P450"/>
    <property type="match status" value="1"/>
</dbReference>
<keyword evidence="9" id="KW-0503">Monooxygenase</keyword>
<name>V4MHE0_EUTSA</name>
<dbReference type="GO" id="GO:0016705">
    <property type="term" value="F:oxidoreductase activity, acting on paired donors, with incorporation or reduction of molecular oxygen"/>
    <property type="evidence" value="ECO:0007669"/>
    <property type="project" value="InterPro"/>
</dbReference>
<dbReference type="PANTHER" id="PTHR24286:SF230">
    <property type="entry name" value="CYTOCHROME P450, FAMILY 702, SUBFAMILY A, POLYPEPTIDE 5-RELATED"/>
    <property type="match status" value="1"/>
</dbReference>
<evidence type="ECO:0000313" key="11">
    <source>
        <dbReference type="Proteomes" id="UP000030689"/>
    </source>
</evidence>
<evidence type="ECO:0000256" key="8">
    <source>
        <dbReference type="PIRSR" id="PIRSR602403-1"/>
    </source>
</evidence>
<dbReference type="InterPro" id="IPR036396">
    <property type="entry name" value="Cyt_P450_sf"/>
</dbReference>
<dbReference type="InterPro" id="IPR017972">
    <property type="entry name" value="Cyt_P450_CS"/>
</dbReference>
<dbReference type="FunFam" id="1.10.630.10:FF:000123">
    <property type="entry name" value="Cytochrome P450, family 702, subfamily A, polypeptide 2"/>
    <property type="match status" value="1"/>
</dbReference>
<accession>V4MHE0</accession>
<feature type="binding site" description="axial binding residue" evidence="8">
    <location>
        <position position="405"/>
    </location>
    <ligand>
        <name>heme</name>
        <dbReference type="ChEBI" id="CHEBI:30413"/>
    </ligand>
    <ligandPart>
        <name>Fe</name>
        <dbReference type="ChEBI" id="CHEBI:18248"/>
    </ligandPart>
</feature>
<dbReference type="PRINTS" id="PR00385">
    <property type="entry name" value="P450"/>
</dbReference>
<dbReference type="GO" id="GO:0016132">
    <property type="term" value="P:brassinosteroid biosynthetic process"/>
    <property type="evidence" value="ECO:0007669"/>
    <property type="project" value="TreeGrafter"/>
</dbReference>
<dbReference type="GO" id="GO:0020037">
    <property type="term" value="F:heme binding"/>
    <property type="evidence" value="ECO:0007669"/>
    <property type="project" value="InterPro"/>
</dbReference>
<dbReference type="KEGG" id="eus:EUTSA_v10025137mg"/>
<dbReference type="STRING" id="72664.V4MHE0"/>
<dbReference type="GO" id="GO:0010268">
    <property type="term" value="P:brassinosteroid homeostasis"/>
    <property type="evidence" value="ECO:0007669"/>
    <property type="project" value="TreeGrafter"/>
</dbReference>
<dbReference type="Proteomes" id="UP000030689">
    <property type="component" value="Unassembled WGS sequence"/>
</dbReference>
<keyword evidence="3 8" id="KW-0349">Heme</keyword>
<organism evidence="10 11">
    <name type="scientific">Eutrema salsugineum</name>
    <name type="common">Saltwater cress</name>
    <name type="synonym">Sisymbrium salsugineum</name>
    <dbReference type="NCBI Taxonomy" id="72664"/>
    <lineage>
        <taxon>Eukaryota</taxon>
        <taxon>Viridiplantae</taxon>
        <taxon>Streptophyta</taxon>
        <taxon>Embryophyta</taxon>
        <taxon>Tracheophyta</taxon>
        <taxon>Spermatophyta</taxon>
        <taxon>Magnoliopsida</taxon>
        <taxon>eudicotyledons</taxon>
        <taxon>Gunneridae</taxon>
        <taxon>Pentapetalae</taxon>
        <taxon>rosids</taxon>
        <taxon>malvids</taxon>
        <taxon>Brassicales</taxon>
        <taxon>Brassicaceae</taxon>
        <taxon>Eutremeae</taxon>
        <taxon>Eutrema</taxon>
    </lineage>
</organism>
<dbReference type="PRINTS" id="PR00465">
    <property type="entry name" value="EP450IV"/>
</dbReference>
<evidence type="ECO:0000256" key="7">
    <source>
        <dbReference type="ARBA" id="ARBA00023004"/>
    </source>
</evidence>
<dbReference type="Gramene" id="ESQ55974">
    <property type="protein sequence ID" value="ESQ55974"/>
    <property type="gene ID" value="EUTSA_v10025137mg"/>
</dbReference>
<dbReference type="EMBL" id="KI517384">
    <property type="protein sequence ID" value="ESQ55974.1"/>
    <property type="molecule type" value="Genomic_DNA"/>
</dbReference>